<comment type="caution">
    <text evidence="3">The sequence shown here is derived from an EMBL/GenBank/DDBJ whole genome shotgun (WGS) entry which is preliminary data.</text>
</comment>
<name>A0ABR4LHZ8_9EURO</name>
<evidence type="ECO:0000256" key="1">
    <source>
        <dbReference type="SAM" id="MobiDB-lite"/>
    </source>
</evidence>
<feature type="region of interest" description="Disordered" evidence="1">
    <location>
        <begin position="77"/>
        <end position="107"/>
    </location>
</feature>
<feature type="signal peptide" evidence="2">
    <location>
        <begin position="1"/>
        <end position="24"/>
    </location>
</feature>
<feature type="chain" id="PRO_5046382269" description="Allergen Asp f 4" evidence="2">
    <location>
        <begin position="25"/>
        <end position="325"/>
    </location>
</feature>
<dbReference type="PANTHER" id="PTHR42039:SF2">
    <property type="entry name" value="ALLERGEN ASP F4 (AFU_ORTHOLOGUE AFUA_2G03830)-RELATED"/>
    <property type="match status" value="1"/>
</dbReference>
<evidence type="ECO:0000313" key="3">
    <source>
        <dbReference type="EMBL" id="KAL2864158.1"/>
    </source>
</evidence>
<keyword evidence="2" id="KW-0732">Signal</keyword>
<dbReference type="PANTHER" id="PTHR42039">
    <property type="entry name" value="PUTATIVE (AFU_ORTHOLOGUE AFUA_3G02940)-RELATED"/>
    <property type="match status" value="1"/>
</dbReference>
<organism evidence="3 4">
    <name type="scientific">Aspergillus lucknowensis</name>
    <dbReference type="NCBI Taxonomy" id="176173"/>
    <lineage>
        <taxon>Eukaryota</taxon>
        <taxon>Fungi</taxon>
        <taxon>Dikarya</taxon>
        <taxon>Ascomycota</taxon>
        <taxon>Pezizomycotina</taxon>
        <taxon>Eurotiomycetes</taxon>
        <taxon>Eurotiomycetidae</taxon>
        <taxon>Eurotiales</taxon>
        <taxon>Aspergillaceae</taxon>
        <taxon>Aspergillus</taxon>
        <taxon>Aspergillus subgen. Nidulantes</taxon>
    </lineage>
</organism>
<reference evidence="3 4" key="1">
    <citation type="submission" date="2024-07" db="EMBL/GenBank/DDBJ databases">
        <title>Section-level genome sequencing and comparative genomics of Aspergillus sections Usti and Cavernicolus.</title>
        <authorList>
            <consortium name="Lawrence Berkeley National Laboratory"/>
            <person name="Nybo J.L."/>
            <person name="Vesth T.C."/>
            <person name="Theobald S."/>
            <person name="Frisvad J.C."/>
            <person name="Larsen T.O."/>
            <person name="Kjaerboelling I."/>
            <person name="Rothschild-Mancinelli K."/>
            <person name="Lyhne E.K."/>
            <person name="Kogle M.E."/>
            <person name="Barry K."/>
            <person name="Clum A."/>
            <person name="Na H."/>
            <person name="Ledsgaard L."/>
            <person name="Lin J."/>
            <person name="Lipzen A."/>
            <person name="Kuo A."/>
            <person name="Riley R."/>
            <person name="Mondo S."/>
            <person name="Labutti K."/>
            <person name="Haridas S."/>
            <person name="Pangalinan J."/>
            <person name="Salamov A.A."/>
            <person name="Simmons B.A."/>
            <person name="Magnuson J.K."/>
            <person name="Chen J."/>
            <person name="Drula E."/>
            <person name="Henrissat B."/>
            <person name="Wiebenga A."/>
            <person name="Lubbers R.J."/>
            <person name="Gomes A.C."/>
            <person name="Macurrencykelacurrency M.R."/>
            <person name="Stajich J."/>
            <person name="Grigoriev I.V."/>
            <person name="Mortensen U.H."/>
            <person name="De Vries R.P."/>
            <person name="Baker S.E."/>
            <person name="Andersen M.R."/>
        </authorList>
    </citation>
    <scope>NUCLEOTIDE SEQUENCE [LARGE SCALE GENOMIC DNA]</scope>
    <source>
        <strain evidence="3 4">CBS 449.75</strain>
    </source>
</reference>
<evidence type="ECO:0008006" key="5">
    <source>
        <dbReference type="Google" id="ProtNLM"/>
    </source>
</evidence>
<accession>A0ABR4LHZ8</accession>
<dbReference type="EMBL" id="JBFXLQ010000043">
    <property type="protein sequence ID" value="KAL2864158.1"/>
    <property type="molecule type" value="Genomic_DNA"/>
</dbReference>
<evidence type="ECO:0000313" key="4">
    <source>
        <dbReference type="Proteomes" id="UP001610432"/>
    </source>
</evidence>
<protein>
    <recommendedName>
        <fullName evidence="5">Allergen Asp f 4</fullName>
    </recommendedName>
</protein>
<dbReference type="RefSeq" id="XP_070883137.1">
    <property type="nucleotide sequence ID" value="XM_071025831.1"/>
</dbReference>
<dbReference type="GeneID" id="98140903"/>
<dbReference type="InterPro" id="IPR038903">
    <property type="entry name" value="Allergen_Asp_f_4"/>
</dbReference>
<proteinExistence type="predicted"/>
<sequence length="325" mass="34610">MQLKNSTLLLTALTAGSAVARIHGHERRHAALHNVHEEKRDVGDIVTATIDGKVVTWVNQYDGGAAATATNDAAPATTNVAETTATSTSTDSSSDDDNTPVSSAPGTCTKWDDVSDSFSRDGFGEKTLSNLLEYIWYKGNVGNPWGSNIIEVAADKACNYKYVVQLQGAERDPWTVVFWNKFGPDGKLTGWYGNSALKLSLAPGETKYVAFDEDTQGAWGAAKGDELPVDQYGGYSSTWGEFDFGNQGNNGWSGWDVSAIQAQAAGFDVQGMKICDNKGDGCSFITNLATKMVNAYSKAQEGVDGIGGNCGAGPVRLVVDIDYNE</sequence>
<evidence type="ECO:0000256" key="2">
    <source>
        <dbReference type="SAM" id="SignalP"/>
    </source>
</evidence>
<dbReference type="Pfam" id="PF25312">
    <property type="entry name" value="Allergen_Asp_f_4"/>
    <property type="match status" value="1"/>
</dbReference>
<feature type="compositionally biased region" description="Low complexity" evidence="1">
    <location>
        <begin position="77"/>
        <end position="92"/>
    </location>
</feature>
<keyword evidence="4" id="KW-1185">Reference proteome</keyword>
<dbReference type="Proteomes" id="UP001610432">
    <property type="component" value="Unassembled WGS sequence"/>
</dbReference>
<gene>
    <name evidence="3" type="ORF">BJX67DRAFT_226105</name>
</gene>